<evidence type="ECO:0000313" key="2">
    <source>
        <dbReference type="Proteomes" id="UP001500034"/>
    </source>
</evidence>
<sequence length="218" mass="23618">MNAPVTDYDVLRVFCAPNGGYGNELGVVRDGSVLPERAGRQELAAKLGFSETAFVDDPERGVVDIYTPTLRLPFAGHPCVGTAWLLDVPELVTPAGVVGARQDGEFCWIEARAEWVPPRTLRQYATAAEVEDLGVPPKGEWVYAWAWDDEPAGRVRARAFPGRDDGVDEDEATGAAALLLTDRLGRALNITQGTGSQILTAPQPQGWTEIGGRVYLER</sequence>
<dbReference type="EMBL" id="BAABCQ010000207">
    <property type="protein sequence ID" value="GAA4010123.1"/>
    <property type="molecule type" value="Genomic_DNA"/>
</dbReference>
<gene>
    <name evidence="1" type="ORF">GCM10022384_64360</name>
</gene>
<comment type="caution">
    <text evidence="1">The sequence shown here is derived from an EMBL/GenBank/DDBJ whole genome shotgun (WGS) entry which is preliminary data.</text>
</comment>
<dbReference type="Pfam" id="PF02567">
    <property type="entry name" value="PhzC-PhzF"/>
    <property type="match status" value="1"/>
</dbReference>
<organism evidence="1 2">
    <name type="scientific">Streptomyces marokkonensis</name>
    <dbReference type="NCBI Taxonomy" id="324855"/>
    <lineage>
        <taxon>Bacteria</taxon>
        <taxon>Bacillati</taxon>
        <taxon>Actinomycetota</taxon>
        <taxon>Actinomycetes</taxon>
        <taxon>Kitasatosporales</taxon>
        <taxon>Streptomycetaceae</taxon>
        <taxon>Streptomyces</taxon>
    </lineage>
</organism>
<proteinExistence type="predicted"/>
<protein>
    <submittedName>
        <fullName evidence="1">PhzF family phenazine biosynthesis protein</fullName>
    </submittedName>
</protein>
<keyword evidence="2" id="KW-1185">Reference proteome</keyword>
<dbReference type="Gene3D" id="3.10.310.10">
    <property type="entry name" value="Diaminopimelate Epimerase, Chain A, domain 1"/>
    <property type="match status" value="1"/>
</dbReference>
<dbReference type="InterPro" id="IPR003719">
    <property type="entry name" value="Phenazine_PhzF-like"/>
</dbReference>
<dbReference type="SUPFAM" id="SSF54506">
    <property type="entry name" value="Diaminopimelate epimerase-like"/>
    <property type="match status" value="1"/>
</dbReference>
<dbReference type="Proteomes" id="UP001500034">
    <property type="component" value="Unassembled WGS sequence"/>
</dbReference>
<accession>A0ABP7SDL9</accession>
<evidence type="ECO:0000313" key="1">
    <source>
        <dbReference type="EMBL" id="GAA4010123.1"/>
    </source>
</evidence>
<name>A0ABP7SDL9_9ACTN</name>
<reference evidence="2" key="1">
    <citation type="journal article" date="2019" name="Int. J. Syst. Evol. Microbiol.">
        <title>The Global Catalogue of Microorganisms (GCM) 10K type strain sequencing project: providing services to taxonomists for standard genome sequencing and annotation.</title>
        <authorList>
            <consortium name="The Broad Institute Genomics Platform"/>
            <consortium name="The Broad Institute Genome Sequencing Center for Infectious Disease"/>
            <person name="Wu L."/>
            <person name="Ma J."/>
        </authorList>
    </citation>
    <scope>NUCLEOTIDE SEQUENCE [LARGE SCALE GENOMIC DNA]</scope>
    <source>
        <strain evidence="2">JCM 17027</strain>
    </source>
</reference>